<sequence>MTNSASDVKDLIGSPRDAGELSGGAKDVVVATKPDLVTLSQTPVFERTIPDAGLPTEYVEGVLDIANEGSGLLRPKFAASERDVYISSSQIRRFNLKVGDKVGGQARRPKENERYWGLLKVEKING</sequence>
<organism evidence="4 5">
    <name type="scientific">Candidatus Woesebacteria bacterium CG_4_10_14_0_2_um_filter_44_9</name>
    <dbReference type="NCBI Taxonomy" id="1975055"/>
    <lineage>
        <taxon>Bacteria</taxon>
        <taxon>Candidatus Woeseibacteriota</taxon>
    </lineage>
</organism>
<dbReference type="CDD" id="cd04459">
    <property type="entry name" value="Rho_CSD"/>
    <property type="match status" value="1"/>
</dbReference>
<dbReference type="GO" id="GO:0008186">
    <property type="term" value="F:ATP-dependent activity, acting on RNA"/>
    <property type="evidence" value="ECO:0007669"/>
    <property type="project" value="InterPro"/>
</dbReference>
<proteinExistence type="inferred from homology"/>
<keyword evidence="1" id="KW-0694">RNA-binding</keyword>
<dbReference type="GO" id="GO:0005524">
    <property type="term" value="F:ATP binding"/>
    <property type="evidence" value="ECO:0007669"/>
    <property type="project" value="InterPro"/>
</dbReference>
<dbReference type="InterPro" id="IPR004665">
    <property type="entry name" value="Term_rho"/>
</dbReference>
<evidence type="ECO:0000256" key="1">
    <source>
        <dbReference type="PROSITE-ProRule" id="PRU01203"/>
    </source>
</evidence>
<name>A0A2M7THI5_9BACT</name>
<feature type="domain" description="Rho RNA-BD" evidence="3">
    <location>
        <begin position="56"/>
        <end position="126"/>
    </location>
</feature>
<dbReference type="EMBL" id="PFNN01000029">
    <property type="protein sequence ID" value="PIZ45693.1"/>
    <property type="molecule type" value="Genomic_DNA"/>
</dbReference>
<comment type="similarity">
    <text evidence="1">Belongs to the Rho family.</text>
</comment>
<comment type="caution">
    <text evidence="4">The sequence shown here is derived from an EMBL/GenBank/DDBJ whole genome shotgun (WGS) entry which is preliminary data.</text>
</comment>
<dbReference type="Pfam" id="PF07497">
    <property type="entry name" value="Rho_RNA_bind"/>
    <property type="match status" value="1"/>
</dbReference>
<dbReference type="GO" id="GO:0006353">
    <property type="term" value="P:DNA-templated transcription termination"/>
    <property type="evidence" value="ECO:0007669"/>
    <property type="project" value="InterPro"/>
</dbReference>
<dbReference type="GO" id="GO:0003723">
    <property type="term" value="F:RNA binding"/>
    <property type="evidence" value="ECO:0007669"/>
    <property type="project" value="UniProtKB-UniRule"/>
</dbReference>
<evidence type="ECO:0000313" key="4">
    <source>
        <dbReference type="EMBL" id="PIZ45693.1"/>
    </source>
</evidence>
<dbReference type="PROSITE" id="PS51856">
    <property type="entry name" value="RHO_RNA_BD"/>
    <property type="match status" value="1"/>
</dbReference>
<dbReference type="SUPFAM" id="SSF50249">
    <property type="entry name" value="Nucleic acid-binding proteins"/>
    <property type="match status" value="1"/>
</dbReference>
<dbReference type="AlphaFoldDB" id="A0A2M7THI5"/>
<accession>A0A2M7THI5</accession>
<evidence type="ECO:0000259" key="3">
    <source>
        <dbReference type="PROSITE" id="PS51856"/>
    </source>
</evidence>
<dbReference type="InterPro" id="IPR011129">
    <property type="entry name" value="CSD"/>
</dbReference>
<feature type="region of interest" description="Disordered" evidence="2">
    <location>
        <begin position="1"/>
        <end position="24"/>
    </location>
</feature>
<dbReference type="InterPro" id="IPR011113">
    <property type="entry name" value="Rho_RNA-bd"/>
</dbReference>
<dbReference type="Proteomes" id="UP000231727">
    <property type="component" value="Unassembled WGS sequence"/>
</dbReference>
<gene>
    <name evidence="4" type="ORF">COY30_01525</name>
</gene>
<evidence type="ECO:0000256" key="2">
    <source>
        <dbReference type="SAM" id="MobiDB-lite"/>
    </source>
</evidence>
<dbReference type="InterPro" id="IPR012340">
    <property type="entry name" value="NA-bd_OB-fold"/>
</dbReference>
<dbReference type="Gene3D" id="2.40.50.140">
    <property type="entry name" value="Nucleic acid-binding proteins"/>
    <property type="match status" value="1"/>
</dbReference>
<dbReference type="PANTHER" id="PTHR46425">
    <property type="entry name" value="TRANSCRIPTION TERMINATION FACTOR RHO"/>
    <property type="match status" value="1"/>
</dbReference>
<evidence type="ECO:0000313" key="5">
    <source>
        <dbReference type="Proteomes" id="UP000231727"/>
    </source>
</evidence>
<dbReference type="SMART" id="SM00357">
    <property type="entry name" value="CSP"/>
    <property type="match status" value="1"/>
</dbReference>
<feature type="non-terminal residue" evidence="4">
    <location>
        <position position="126"/>
    </location>
</feature>
<protein>
    <recommendedName>
        <fullName evidence="3">Rho RNA-BD domain-containing protein</fullName>
    </recommendedName>
</protein>
<reference evidence="5" key="1">
    <citation type="submission" date="2017-09" db="EMBL/GenBank/DDBJ databases">
        <title>Depth-based differentiation of microbial function through sediment-hosted aquifers and enrichment of novel symbionts in the deep terrestrial subsurface.</title>
        <authorList>
            <person name="Probst A.J."/>
            <person name="Ladd B."/>
            <person name="Jarett J.K."/>
            <person name="Geller-Mcgrath D.E."/>
            <person name="Sieber C.M.K."/>
            <person name="Emerson J.B."/>
            <person name="Anantharaman K."/>
            <person name="Thomas B.C."/>
            <person name="Malmstrom R."/>
            <person name="Stieglmeier M."/>
            <person name="Klingl A."/>
            <person name="Woyke T."/>
            <person name="Ryan C.M."/>
            <person name="Banfield J.F."/>
        </authorList>
    </citation>
    <scope>NUCLEOTIDE SEQUENCE [LARGE SCALE GENOMIC DNA]</scope>
</reference>
<dbReference type="PANTHER" id="PTHR46425:SF1">
    <property type="entry name" value="TRANSCRIPTION TERMINATION FACTOR RHO"/>
    <property type="match status" value="1"/>
</dbReference>